<evidence type="ECO:0000256" key="1">
    <source>
        <dbReference type="SAM" id="Phobius"/>
    </source>
</evidence>
<keyword evidence="1" id="KW-0472">Membrane</keyword>
<keyword evidence="1" id="KW-1133">Transmembrane helix</keyword>
<protein>
    <submittedName>
        <fullName evidence="2">ABC-2 transporter permease</fullName>
    </submittedName>
</protein>
<proteinExistence type="predicted"/>
<feature type="transmembrane region" description="Helical" evidence="1">
    <location>
        <begin position="76"/>
        <end position="97"/>
    </location>
</feature>
<organism evidence="2 3">
    <name type="scientific">Candidatus Faeciplasma avium</name>
    <dbReference type="NCBI Taxonomy" id="2840798"/>
    <lineage>
        <taxon>Bacteria</taxon>
        <taxon>Bacillati</taxon>
        <taxon>Bacillota</taxon>
        <taxon>Clostridia</taxon>
        <taxon>Eubacteriales</taxon>
        <taxon>Oscillospiraceae</taxon>
        <taxon>Oscillospiraceae incertae sedis</taxon>
        <taxon>Candidatus Faeciplasma</taxon>
    </lineage>
</organism>
<comment type="caution">
    <text evidence="2">The sequence shown here is derived from an EMBL/GenBank/DDBJ whole genome shotgun (WGS) entry which is preliminary data.</text>
</comment>
<feature type="transmembrane region" description="Helical" evidence="1">
    <location>
        <begin position="117"/>
        <end position="137"/>
    </location>
</feature>
<dbReference type="EMBL" id="DVOL01000067">
    <property type="protein sequence ID" value="HIV11010.1"/>
    <property type="molecule type" value="Genomic_DNA"/>
</dbReference>
<evidence type="ECO:0000313" key="3">
    <source>
        <dbReference type="Proteomes" id="UP000823960"/>
    </source>
</evidence>
<keyword evidence="1" id="KW-0812">Transmembrane</keyword>
<name>A0A9D1NQL0_9FIRM</name>
<reference evidence="2" key="1">
    <citation type="submission" date="2020-10" db="EMBL/GenBank/DDBJ databases">
        <authorList>
            <person name="Gilroy R."/>
        </authorList>
    </citation>
    <scope>NUCLEOTIDE SEQUENCE</scope>
    <source>
        <strain evidence="2">1370</strain>
    </source>
</reference>
<feature type="transmembrane region" description="Helical" evidence="1">
    <location>
        <begin position="20"/>
        <end position="46"/>
    </location>
</feature>
<feature type="transmembrane region" description="Helical" evidence="1">
    <location>
        <begin position="183"/>
        <end position="205"/>
    </location>
</feature>
<dbReference type="Pfam" id="PF13346">
    <property type="entry name" value="ABC2_membrane_5"/>
    <property type="match status" value="1"/>
</dbReference>
<sequence>MMKLLKKELRLAASPVTYLFIVFGMTALIPGYPILIGSFFLGLGLFQSFQTAREANDLTYTALLPVAKTDAVRAKYLFCGFIQLCYLLLTSAVTLIRMTALSGAKVYINNPMMNANLVYLGFVMLSLGLFQSVFVGGFFKTGYSLARPFLRFIILSFLTVGLGETLFHLPGMSALNSPGFSNIGLQLAALLLGAISYFALTAVSVQRSLRSFERIDL</sequence>
<reference evidence="2" key="2">
    <citation type="journal article" date="2021" name="PeerJ">
        <title>Extensive microbial diversity within the chicken gut microbiome revealed by metagenomics and culture.</title>
        <authorList>
            <person name="Gilroy R."/>
            <person name="Ravi A."/>
            <person name="Getino M."/>
            <person name="Pursley I."/>
            <person name="Horton D.L."/>
            <person name="Alikhan N.F."/>
            <person name="Baker D."/>
            <person name="Gharbi K."/>
            <person name="Hall N."/>
            <person name="Watson M."/>
            <person name="Adriaenssens E.M."/>
            <person name="Foster-Nyarko E."/>
            <person name="Jarju S."/>
            <person name="Secka A."/>
            <person name="Antonio M."/>
            <person name="Oren A."/>
            <person name="Chaudhuri R.R."/>
            <person name="La Ragione R."/>
            <person name="Hildebrand F."/>
            <person name="Pallen M.J."/>
        </authorList>
    </citation>
    <scope>NUCLEOTIDE SEQUENCE</scope>
    <source>
        <strain evidence="2">1370</strain>
    </source>
</reference>
<dbReference type="AlphaFoldDB" id="A0A9D1NQL0"/>
<evidence type="ECO:0000313" key="2">
    <source>
        <dbReference type="EMBL" id="HIV11010.1"/>
    </source>
</evidence>
<accession>A0A9D1NQL0</accession>
<gene>
    <name evidence="2" type="ORF">IAD28_04900</name>
</gene>
<feature type="transmembrane region" description="Helical" evidence="1">
    <location>
        <begin position="149"/>
        <end position="171"/>
    </location>
</feature>
<dbReference type="Proteomes" id="UP000823960">
    <property type="component" value="Unassembled WGS sequence"/>
</dbReference>
<dbReference type="InterPro" id="IPR025699">
    <property type="entry name" value="ABC2_memb-like"/>
</dbReference>